<comment type="caution">
    <text evidence="1">The sequence shown here is derived from an EMBL/GenBank/DDBJ whole genome shotgun (WGS) entry which is preliminary data.</text>
</comment>
<dbReference type="OrthoDB" id="160649at2"/>
<accession>A0A6P2C808</accession>
<sequence>MCHLDRAPDDTVVFRDDDWACEIAPGFEVPGWYFLRLRRHALGWGGLEERELKSFGPLVQELMAALGLAFDAPARYLMTFGEAYPHFHAVITVRTDDIPPESRSGNILALRESLVDRDAAVARVPGVRAALAAVLTAGRP</sequence>
<evidence type="ECO:0000313" key="2">
    <source>
        <dbReference type="Proteomes" id="UP000460272"/>
    </source>
</evidence>
<organism evidence="1 2">
    <name type="scientific">Trebonia kvetii</name>
    <dbReference type="NCBI Taxonomy" id="2480626"/>
    <lineage>
        <taxon>Bacteria</taxon>
        <taxon>Bacillati</taxon>
        <taxon>Actinomycetota</taxon>
        <taxon>Actinomycetes</taxon>
        <taxon>Streptosporangiales</taxon>
        <taxon>Treboniaceae</taxon>
        <taxon>Trebonia</taxon>
    </lineage>
</organism>
<keyword evidence="2" id="KW-1185">Reference proteome</keyword>
<dbReference type="Gene3D" id="3.30.428.10">
    <property type="entry name" value="HIT-like"/>
    <property type="match status" value="1"/>
</dbReference>
<dbReference type="EMBL" id="RPFW01000001">
    <property type="protein sequence ID" value="TVZ07458.1"/>
    <property type="molecule type" value="Genomic_DNA"/>
</dbReference>
<name>A0A6P2C808_9ACTN</name>
<dbReference type="SUPFAM" id="SSF54197">
    <property type="entry name" value="HIT-like"/>
    <property type="match status" value="1"/>
</dbReference>
<dbReference type="Proteomes" id="UP000460272">
    <property type="component" value="Unassembled WGS sequence"/>
</dbReference>
<evidence type="ECO:0000313" key="1">
    <source>
        <dbReference type="EMBL" id="TVZ07458.1"/>
    </source>
</evidence>
<protein>
    <recommendedName>
        <fullName evidence="3">Diadenosine tetraphosphate hydrolase</fullName>
    </recommendedName>
</protein>
<reference evidence="1 2" key="1">
    <citation type="submission" date="2018-11" db="EMBL/GenBank/DDBJ databases">
        <title>Trebonia kvetii gen.nov., sp.nov., a novel acidophilic actinobacterium, and proposal of the new actinobacterial family Treboniaceae fam. nov.</title>
        <authorList>
            <person name="Rapoport D."/>
            <person name="Sagova-Mareckova M."/>
            <person name="Sedlacek I."/>
            <person name="Provaznik J."/>
            <person name="Kralova S."/>
            <person name="Pavlinic D."/>
            <person name="Benes V."/>
            <person name="Kopecky J."/>
        </authorList>
    </citation>
    <scope>NUCLEOTIDE SEQUENCE [LARGE SCALE GENOMIC DNA]</scope>
    <source>
        <strain evidence="1 2">15Tr583</strain>
    </source>
</reference>
<dbReference type="AlphaFoldDB" id="A0A6P2C808"/>
<evidence type="ECO:0008006" key="3">
    <source>
        <dbReference type="Google" id="ProtNLM"/>
    </source>
</evidence>
<dbReference type="InterPro" id="IPR036265">
    <property type="entry name" value="HIT-like_sf"/>
</dbReference>
<proteinExistence type="predicted"/>
<gene>
    <name evidence="1" type="ORF">EAS64_05235</name>
</gene>